<evidence type="ECO:0000256" key="3">
    <source>
        <dbReference type="ARBA" id="ARBA00022679"/>
    </source>
</evidence>
<dbReference type="EMBL" id="JBHSGF010000001">
    <property type="protein sequence ID" value="MFC4553898.1"/>
    <property type="molecule type" value="Genomic_DNA"/>
</dbReference>
<dbReference type="PANTHER" id="PTHR45947">
    <property type="entry name" value="SULFOQUINOVOSYL TRANSFERASE SQD2"/>
    <property type="match status" value="1"/>
</dbReference>
<dbReference type="CDD" id="cd03794">
    <property type="entry name" value="GT4_WbuB-like"/>
    <property type="match status" value="1"/>
</dbReference>
<dbReference type="InterPro" id="IPR028098">
    <property type="entry name" value="Glyco_trans_4-like_N"/>
</dbReference>
<protein>
    <recommendedName>
        <fullName evidence="1">D-inositol 3-phosphate glycosyltransferase</fullName>
    </recommendedName>
</protein>
<dbReference type="SUPFAM" id="SSF53756">
    <property type="entry name" value="UDP-Glycosyltransferase/glycogen phosphorylase"/>
    <property type="match status" value="1"/>
</dbReference>
<dbReference type="PANTHER" id="PTHR45947:SF3">
    <property type="entry name" value="SULFOQUINOVOSYL TRANSFERASE SQD2"/>
    <property type="match status" value="1"/>
</dbReference>
<name>A0ABV9D6Q9_9MICO</name>
<dbReference type="Proteomes" id="UP001595955">
    <property type="component" value="Unassembled WGS sequence"/>
</dbReference>
<dbReference type="InterPro" id="IPR050194">
    <property type="entry name" value="Glycosyltransferase_grp1"/>
</dbReference>
<evidence type="ECO:0000256" key="1">
    <source>
        <dbReference type="ARBA" id="ARBA00021292"/>
    </source>
</evidence>
<proteinExistence type="predicted"/>
<sequence length="446" mass="48407">MHPPDLSDVGSNLAQSKAQFAWTGTGGRRMNNRIGIVTQWFDPEGGAAATPGIIARSLARRGHSVDVLTGFPNYPAGKLHKGYRLRHYQQEQMGGITVHRTPLYPSHDSRAMHRAANYMTFAASASLAAPFVLSPVDVALVHSSPATTALPAMALRTLRHTPFVVHIQDLWPQTVVSSGFLEEGRVGRVERTLQAFCDTVYRRAHTIAVTSPGMADAITRRGVPDSKLAFVPNWADESAFRPVDRDQQLAAQLGITRPFTVMYAGNFGTFQALDSAIEAATRLRDNRDIGFVFVGSGVEERALKSMARERDLTNVRFVEAQPMGNMAHILALGDVQLVSLQDLPLFHRTMPSKIQATLSAGRPVIAAVSGDAARILDASGAGRVVPPQDPRAMADAILELRLMPRAELSAMGAAGREYYRSTLSEDVAAARLSDLLLDAGAARRRR</sequence>
<reference evidence="6" key="1">
    <citation type="journal article" date="2019" name="Int. J. Syst. Evol. Microbiol.">
        <title>The Global Catalogue of Microorganisms (GCM) 10K type strain sequencing project: providing services to taxonomists for standard genome sequencing and annotation.</title>
        <authorList>
            <consortium name="The Broad Institute Genomics Platform"/>
            <consortium name="The Broad Institute Genome Sequencing Center for Infectious Disease"/>
            <person name="Wu L."/>
            <person name="Ma J."/>
        </authorList>
    </citation>
    <scope>NUCLEOTIDE SEQUENCE [LARGE SCALE GENOMIC DNA]</scope>
    <source>
        <strain evidence="6">JCM 3369</strain>
    </source>
</reference>
<evidence type="ECO:0000313" key="6">
    <source>
        <dbReference type="Proteomes" id="UP001595955"/>
    </source>
</evidence>
<keyword evidence="6" id="KW-1185">Reference proteome</keyword>
<dbReference type="RefSeq" id="WP_342352720.1">
    <property type="nucleotide sequence ID" value="NZ_CP033325.1"/>
</dbReference>
<evidence type="ECO:0000313" key="5">
    <source>
        <dbReference type="EMBL" id="MFC4553898.1"/>
    </source>
</evidence>
<accession>A0ABV9D6Q9</accession>
<comment type="caution">
    <text evidence="5">The sequence shown here is derived from an EMBL/GenBank/DDBJ whole genome shotgun (WGS) entry which is preliminary data.</text>
</comment>
<evidence type="ECO:0000256" key="2">
    <source>
        <dbReference type="ARBA" id="ARBA00022676"/>
    </source>
</evidence>
<dbReference type="Gene3D" id="3.40.50.2000">
    <property type="entry name" value="Glycogen Phosphorylase B"/>
    <property type="match status" value="2"/>
</dbReference>
<organism evidence="5 6">
    <name type="scientific">Georgenia faecalis</name>
    <dbReference type="NCBI Taxonomy" id="2483799"/>
    <lineage>
        <taxon>Bacteria</taxon>
        <taxon>Bacillati</taxon>
        <taxon>Actinomycetota</taxon>
        <taxon>Actinomycetes</taxon>
        <taxon>Micrococcales</taxon>
        <taxon>Bogoriellaceae</taxon>
        <taxon>Georgenia</taxon>
    </lineage>
</organism>
<dbReference type="Pfam" id="PF13579">
    <property type="entry name" value="Glyco_trans_4_4"/>
    <property type="match status" value="1"/>
</dbReference>
<feature type="domain" description="Glycosyltransferase subfamily 4-like N-terminal" evidence="4">
    <location>
        <begin position="45"/>
        <end position="234"/>
    </location>
</feature>
<dbReference type="Pfam" id="PF13692">
    <property type="entry name" value="Glyco_trans_1_4"/>
    <property type="match status" value="1"/>
</dbReference>
<gene>
    <name evidence="5" type="ORF">ACFO3F_01435</name>
</gene>
<evidence type="ECO:0000259" key="4">
    <source>
        <dbReference type="Pfam" id="PF13579"/>
    </source>
</evidence>
<keyword evidence="2" id="KW-0328">Glycosyltransferase</keyword>
<keyword evidence="3" id="KW-0808">Transferase</keyword>